<proteinExistence type="predicted"/>
<feature type="compositionally biased region" description="Polar residues" evidence="1">
    <location>
        <begin position="43"/>
        <end position="57"/>
    </location>
</feature>
<evidence type="ECO:0000256" key="1">
    <source>
        <dbReference type="SAM" id="MobiDB-lite"/>
    </source>
</evidence>
<accession>A0ABR9DMG1</accession>
<evidence type="ECO:0000256" key="2">
    <source>
        <dbReference type="SAM" id="SignalP"/>
    </source>
</evidence>
<gene>
    <name evidence="3" type="ORF">IGS67_02315</name>
</gene>
<dbReference type="RefSeq" id="WP_192277414.1">
    <property type="nucleotide sequence ID" value="NZ_JACZDF010000001.1"/>
</dbReference>
<evidence type="ECO:0000313" key="3">
    <source>
        <dbReference type="EMBL" id="MBD9698329.1"/>
    </source>
</evidence>
<keyword evidence="2" id="KW-0732">Signal</keyword>
<dbReference type="PROSITE" id="PS51257">
    <property type="entry name" value="PROKAR_LIPOPROTEIN"/>
    <property type="match status" value="1"/>
</dbReference>
<reference evidence="3 4" key="1">
    <citation type="submission" date="2020-09" db="EMBL/GenBank/DDBJ databases">
        <title>Flavimobilis rhizosphaerae sp. nov., isolated from rhizosphere soil of Spartina alterniflora.</title>
        <authorList>
            <person name="Hanqin C."/>
        </authorList>
    </citation>
    <scope>NUCLEOTIDE SEQUENCE [LARGE SCALE GENOMIC DNA]</scope>
    <source>
        <strain evidence="3 4">GY 10621</strain>
    </source>
</reference>
<name>A0ABR9DMG1_9MICO</name>
<feature type="compositionally biased region" description="Low complexity" evidence="1">
    <location>
        <begin position="61"/>
        <end position="71"/>
    </location>
</feature>
<protein>
    <submittedName>
        <fullName evidence="3">DUF3060 domain-containing protein</fullName>
    </submittedName>
</protein>
<comment type="caution">
    <text evidence="3">The sequence shown here is derived from an EMBL/GenBank/DDBJ whole genome shotgun (WGS) entry which is preliminary data.</text>
</comment>
<keyword evidence="4" id="KW-1185">Reference proteome</keyword>
<dbReference type="EMBL" id="JACZDF010000001">
    <property type="protein sequence ID" value="MBD9698329.1"/>
    <property type="molecule type" value="Genomic_DNA"/>
</dbReference>
<organism evidence="3 4">
    <name type="scientific">Flavimobilis rhizosphaerae</name>
    <dbReference type="NCBI Taxonomy" id="2775421"/>
    <lineage>
        <taxon>Bacteria</taxon>
        <taxon>Bacillati</taxon>
        <taxon>Actinomycetota</taxon>
        <taxon>Actinomycetes</taxon>
        <taxon>Micrococcales</taxon>
        <taxon>Jonesiaceae</taxon>
        <taxon>Flavimobilis</taxon>
    </lineage>
</organism>
<evidence type="ECO:0000313" key="4">
    <source>
        <dbReference type="Proteomes" id="UP000642107"/>
    </source>
</evidence>
<sequence>MHRHLIDRRATRTAARALPLALAGLLLLAGCGVEVTDGAAPGPSSTVPAAGTATSGPTEPDAPSASTATPDPATPDPATPDPATPDPATSDDPTGRGEAPAVTDPDLTAERDDILSKVTTTVACDGTRVLDTDGAYVRVEGPCDLLTVQMDAGAVVADDVTELRVLGTGVTVFTDALTTLSVSGDINWVYWAGTTPDVTDVGTSNVVARW</sequence>
<dbReference type="Proteomes" id="UP000642107">
    <property type="component" value="Unassembled WGS sequence"/>
</dbReference>
<feature type="signal peptide" evidence="2">
    <location>
        <begin position="1"/>
        <end position="29"/>
    </location>
</feature>
<feature type="compositionally biased region" description="Pro residues" evidence="1">
    <location>
        <begin position="72"/>
        <end position="85"/>
    </location>
</feature>
<feature type="chain" id="PRO_5046619596" evidence="2">
    <location>
        <begin position="30"/>
        <end position="210"/>
    </location>
</feature>
<feature type="region of interest" description="Disordered" evidence="1">
    <location>
        <begin position="41"/>
        <end position="112"/>
    </location>
</feature>